<evidence type="ECO:0000256" key="2">
    <source>
        <dbReference type="SAM" id="Coils"/>
    </source>
</evidence>
<accession>A0A6J8AEF4</accession>
<keyword evidence="1" id="KW-0862">Zinc</keyword>
<dbReference type="PROSITE" id="PS50119">
    <property type="entry name" value="ZF_BBOX"/>
    <property type="match status" value="2"/>
</dbReference>
<dbReference type="Proteomes" id="UP000507470">
    <property type="component" value="Unassembled WGS sequence"/>
</dbReference>
<evidence type="ECO:0000313" key="4">
    <source>
        <dbReference type="EMBL" id="CAC5366599.1"/>
    </source>
</evidence>
<gene>
    <name evidence="4" type="ORF">MCOR_6823</name>
</gene>
<dbReference type="AlphaFoldDB" id="A0A6J8AEF4"/>
<dbReference type="GO" id="GO:0008270">
    <property type="term" value="F:zinc ion binding"/>
    <property type="evidence" value="ECO:0007669"/>
    <property type="project" value="UniProtKB-KW"/>
</dbReference>
<dbReference type="Gene3D" id="2.120.10.30">
    <property type="entry name" value="TolB, C-terminal domain"/>
    <property type="match status" value="1"/>
</dbReference>
<dbReference type="SUPFAM" id="SSF101898">
    <property type="entry name" value="NHL repeat"/>
    <property type="match status" value="1"/>
</dbReference>
<name>A0A6J8AEF4_MYTCO</name>
<evidence type="ECO:0000313" key="5">
    <source>
        <dbReference type="Proteomes" id="UP000507470"/>
    </source>
</evidence>
<dbReference type="SUPFAM" id="SSF57845">
    <property type="entry name" value="B-box zinc-binding domain"/>
    <property type="match status" value="1"/>
</dbReference>
<dbReference type="Pfam" id="PF00643">
    <property type="entry name" value="zf-B_box"/>
    <property type="match status" value="1"/>
</dbReference>
<feature type="coiled-coil region" evidence="2">
    <location>
        <begin position="156"/>
        <end position="216"/>
    </location>
</feature>
<dbReference type="PANTHER" id="PTHR25462">
    <property type="entry name" value="BONUS, ISOFORM C-RELATED"/>
    <property type="match status" value="1"/>
</dbReference>
<dbReference type="PANTHER" id="PTHR25462:SF296">
    <property type="entry name" value="MEIOTIC P26, ISOFORM F"/>
    <property type="match status" value="1"/>
</dbReference>
<dbReference type="Gene3D" id="3.30.160.60">
    <property type="entry name" value="Classic Zinc Finger"/>
    <property type="match status" value="1"/>
</dbReference>
<keyword evidence="5" id="KW-1185">Reference proteome</keyword>
<dbReference type="InterPro" id="IPR047153">
    <property type="entry name" value="TRIM45/56/19-like"/>
</dbReference>
<dbReference type="EMBL" id="CACVKT020001309">
    <property type="protein sequence ID" value="CAC5366599.1"/>
    <property type="molecule type" value="Genomic_DNA"/>
</dbReference>
<dbReference type="OrthoDB" id="5800423at2759"/>
<feature type="domain" description="B box-type" evidence="3">
    <location>
        <begin position="3"/>
        <end position="51"/>
    </location>
</feature>
<evidence type="ECO:0000259" key="3">
    <source>
        <dbReference type="PROSITE" id="PS50119"/>
    </source>
</evidence>
<dbReference type="SMART" id="SM00336">
    <property type="entry name" value="BBOX"/>
    <property type="match status" value="2"/>
</dbReference>
<dbReference type="CDD" id="cd19756">
    <property type="entry name" value="Bbox2"/>
    <property type="match status" value="1"/>
</dbReference>
<protein>
    <recommendedName>
        <fullName evidence="3">B box-type domain-containing protein</fullName>
    </recommendedName>
</protein>
<sequence length="557" mass="63088">MAQNLMTCQFCEISNETKWKCINCDLILCQECKIKLHTKLKKNENHKVIDLKEFSNLGASETIRDLDLKDIQCTIHNTEHCIIYCQDCEVLSCAVCLLESHQNHKLAKIDEVYSQKVKELQELDNKISQNLPYFEKCGNDLQAIKSDEHAQYYEIKQNISKQETELKERITKQKENLIKELDKLWTPREREISTQLQNIKIKSDDLSDKKRKIQEAFQSHNASTIFNTSVKVGTDLPDIPDNLLSKQQIILSQTKDEKSGLDSLETIPMLKVTGTFTSDMPEIYKVKNLVNDINIMCLADSDIIHTFVIKDNKFKTTNIAEKIGGNVIDMTVTNKDKLLFTTLENSEINILSTFTPGSELEAYISISPFHARGIHATCKNIFIGFINAEDLFPLTSASKRGIKIYDYNCQHVRTIERDQNNQLLFSLPEAITTNINGDICVVDSTNISWEGRVVVLGEWGNFKWAYDGHPSINTECNFTPYDLVTTSKGLILVTDRDSNAVHILSMDGVLVSSLNKSQGIEKPLGLNIDHKGQLQIGCDSEGTNNKLAKLHLVGMSF</sequence>
<dbReference type="InterPro" id="IPR000315">
    <property type="entry name" value="Znf_B-box"/>
</dbReference>
<organism evidence="4 5">
    <name type="scientific">Mytilus coruscus</name>
    <name type="common">Sea mussel</name>
    <dbReference type="NCBI Taxonomy" id="42192"/>
    <lineage>
        <taxon>Eukaryota</taxon>
        <taxon>Metazoa</taxon>
        <taxon>Spiralia</taxon>
        <taxon>Lophotrochozoa</taxon>
        <taxon>Mollusca</taxon>
        <taxon>Bivalvia</taxon>
        <taxon>Autobranchia</taxon>
        <taxon>Pteriomorphia</taxon>
        <taxon>Mytilida</taxon>
        <taxon>Mytiloidea</taxon>
        <taxon>Mytilidae</taxon>
        <taxon>Mytilinae</taxon>
        <taxon>Mytilus</taxon>
    </lineage>
</organism>
<evidence type="ECO:0000256" key="1">
    <source>
        <dbReference type="PROSITE-ProRule" id="PRU00024"/>
    </source>
</evidence>
<keyword evidence="1" id="KW-0479">Metal-binding</keyword>
<dbReference type="CDD" id="cd19757">
    <property type="entry name" value="Bbox1"/>
    <property type="match status" value="1"/>
</dbReference>
<keyword evidence="2" id="KW-0175">Coiled coil</keyword>
<feature type="domain" description="B box-type" evidence="3">
    <location>
        <begin position="68"/>
        <end position="109"/>
    </location>
</feature>
<reference evidence="4 5" key="1">
    <citation type="submission" date="2020-06" db="EMBL/GenBank/DDBJ databases">
        <authorList>
            <person name="Li R."/>
            <person name="Bekaert M."/>
        </authorList>
    </citation>
    <scope>NUCLEOTIDE SEQUENCE [LARGE SCALE GENOMIC DNA]</scope>
    <source>
        <strain evidence="5">wild</strain>
    </source>
</reference>
<proteinExistence type="predicted"/>
<keyword evidence="1" id="KW-0863">Zinc-finger</keyword>
<dbReference type="InterPro" id="IPR011042">
    <property type="entry name" value="6-blade_b-propeller_TolB-like"/>
</dbReference>